<evidence type="ECO:0000256" key="1">
    <source>
        <dbReference type="SAM" id="MobiDB-lite"/>
    </source>
</evidence>
<evidence type="ECO:0000259" key="2">
    <source>
        <dbReference type="Pfam" id="PF13280"/>
    </source>
</evidence>
<dbReference type="Pfam" id="PF13625">
    <property type="entry name" value="Helicase_C_3"/>
    <property type="match status" value="1"/>
</dbReference>
<accession>A0A7U9DX72</accession>
<evidence type="ECO:0000313" key="5">
    <source>
        <dbReference type="Proteomes" id="UP000014062"/>
    </source>
</evidence>
<feature type="domain" description="Helicase XPB/Ssl2 N-terminal" evidence="3">
    <location>
        <begin position="566"/>
        <end position="688"/>
    </location>
</feature>
<dbReference type="RefSeq" id="WP_003974654.1">
    <property type="nucleotide sequence ID" value="NZ_CM001889.1"/>
</dbReference>
<feature type="domain" description="WYL" evidence="2">
    <location>
        <begin position="797"/>
        <end position="859"/>
    </location>
</feature>
<dbReference type="EMBL" id="CM001889">
    <property type="protein sequence ID" value="EOY49266.1"/>
    <property type="molecule type" value="Genomic_DNA"/>
</dbReference>
<dbReference type="Proteomes" id="UP000014062">
    <property type="component" value="Chromosome"/>
</dbReference>
<feature type="region of interest" description="Disordered" evidence="1">
    <location>
        <begin position="502"/>
        <end position="541"/>
    </location>
</feature>
<proteinExistence type="predicted"/>
<dbReference type="InterPro" id="IPR032830">
    <property type="entry name" value="XPB/Ssl2_N"/>
</dbReference>
<evidence type="ECO:0008006" key="6">
    <source>
        <dbReference type="Google" id="ProtNLM"/>
    </source>
</evidence>
<feature type="compositionally biased region" description="Pro residues" evidence="1">
    <location>
        <begin position="734"/>
        <end position="747"/>
    </location>
</feature>
<dbReference type="PROSITE" id="PS52050">
    <property type="entry name" value="WYL"/>
    <property type="match status" value="1"/>
</dbReference>
<evidence type="ECO:0000259" key="3">
    <source>
        <dbReference type="Pfam" id="PF13625"/>
    </source>
</evidence>
<organism evidence="4 5">
    <name type="scientific">Streptomyces lividans 1326</name>
    <dbReference type="NCBI Taxonomy" id="1200984"/>
    <lineage>
        <taxon>Bacteria</taxon>
        <taxon>Bacillati</taxon>
        <taxon>Actinomycetota</taxon>
        <taxon>Actinomycetes</taxon>
        <taxon>Kitasatosporales</taxon>
        <taxon>Streptomycetaceae</taxon>
        <taxon>Streptomyces</taxon>
    </lineage>
</organism>
<feature type="compositionally biased region" description="Gly residues" evidence="1">
    <location>
        <begin position="774"/>
        <end position="787"/>
    </location>
</feature>
<reference evidence="5" key="1">
    <citation type="journal article" date="2013" name="Genome Biol. Evol.">
        <title>The genome sequence of Streptomyces lividans 66 reveals a novel tRNA-dependent peptide biosynthetic system within a metal-related genomic island.</title>
        <authorList>
            <person name="Cruz-Morales P."/>
            <person name="Vijgenboom E."/>
            <person name="Iruegas-Bocardo F."/>
            <person name="Girard G."/>
            <person name="Yanez-Guerra L.A."/>
            <person name="Ramos-Aboites H.E."/>
            <person name="Pernodet J.L."/>
            <person name="Anne J."/>
            <person name="van Wezel G.P."/>
            <person name="Barona-Gomez F."/>
        </authorList>
    </citation>
    <scope>NUCLEOTIDE SEQUENCE [LARGE SCALE GENOMIC DNA]</scope>
    <source>
        <strain evidence="5">1326</strain>
    </source>
</reference>
<dbReference type="InterPro" id="IPR026881">
    <property type="entry name" value="WYL_dom"/>
</dbReference>
<feature type="region of interest" description="Disordered" evidence="1">
    <location>
        <begin position="728"/>
        <end position="749"/>
    </location>
</feature>
<sequence>MSTEEKSAAPRSLAEALRVRDDVSLAALLRSRPDLITPVPTDLTQLATRAGTRASVVRALERLDRFALQTAEALAVAPDPASYGELLALMGGDEQDPAVAAALPRAAALLREQALVWGADDRLRLVRTARELLAPSPQHPSPTGLGPTVREATAGMSPGRIQDILAAVGLPSTHDAVSAVSALGRLFADRRRMAALLAELPWESREVLDRLVWGPPYGQVTHDPAAHLRALLDRGLLLPTAPGTVVLPREVALHLRAGRAHRAPEPVPPQVEAAATHRPQVVDATAAGQALAALATVDELLKEWDEGGPTVLRAGGLSVRDLKRTAVALDVPEPVAAFWVELAYGAGLIASDGEAEERYAATPAYDEWRELPPAERWARLAGTWLTATRTPGVVGGRDAKDRTLSALGPNLDRSAAPEVRHRVLALLAGLPEGASPVAESVLARLRWERPLRGPQQQRATGAGAAREDDLRSRIARWTLSEAELLGVTGRGALAAPGRALIGAPEAPRPATANDTAGPGGPGDKLPVHHHRTPPVTAPPTPAERAAATATAARLLAPLFPEPLDHVLLQADLTAVAPGPLERGLADVLGVLADVESKGGATVYRFTPGSVRRALDAGQSAADLHAFLARHSRTPVPQPLTYLIDDVARRHGRLRVGAASAYVRCDDDATLDEILADKRAAGLGLRRLAPTVLAAQADPAALLDGLRAIGFAPAAESAAGDVLIARADSHRTPPRAAPEPVPDGPPAPDDTLLAAAIRAVRAGDLASTTPRKPGPGDGEGGGEGGMPGGSLPRTGAAETLATMQAAVLTGEALWIGYVNAEGAASQRVIAPIRVEGGFVTAYDHTADEVRTYPLHRVTGVAELADDAG</sequence>
<evidence type="ECO:0000313" key="4">
    <source>
        <dbReference type="EMBL" id="EOY49266.1"/>
    </source>
</evidence>
<name>A0A7U9DX72_STRLI</name>
<dbReference type="AlphaFoldDB" id="A0A7U9DX72"/>
<dbReference type="Pfam" id="PF13280">
    <property type="entry name" value="WYL"/>
    <property type="match status" value="1"/>
</dbReference>
<feature type="region of interest" description="Disordered" evidence="1">
    <location>
        <begin position="763"/>
        <end position="793"/>
    </location>
</feature>
<protein>
    <recommendedName>
        <fullName evidence="6">DNA-binding protein</fullName>
    </recommendedName>
</protein>
<gene>
    <name evidence="4" type="ORF">SLI_4558</name>
</gene>